<proteinExistence type="predicted"/>
<feature type="compositionally biased region" description="Basic and acidic residues" evidence="1">
    <location>
        <begin position="77"/>
        <end position="86"/>
    </location>
</feature>
<feature type="compositionally biased region" description="Acidic residues" evidence="1">
    <location>
        <begin position="87"/>
        <end position="101"/>
    </location>
</feature>
<sequence>MSANDRTFDDVIVEAKALLEDHDDREYEALAASDKANYQEALEFLSRLESSLDTGESERSEADRSAGSSPEPQADGGETHGDRSEDGIETDLEATMGDDGDVVGPFGGDDVVVYDPDDEEGWLSMRHDATIPLENMQ</sequence>
<dbReference type="AlphaFoldDB" id="A0ABD5UZD4"/>
<organism evidence="2 3">
    <name type="scientific">Halalkalicoccus tibetensis</name>
    <dbReference type="NCBI Taxonomy" id="175632"/>
    <lineage>
        <taxon>Archaea</taxon>
        <taxon>Methanobacteriati</taxon>
        <taxon>Methanobacteriota</taxon>
        <taxon>Stenosarchaea group</taxon>
        <taxon>Halobacteria</taxon>
        <taxon>Halobacteriales</taxon>
        <taxon>Halococcaceae</taxon>
        <taxon>Halalkalicoccus</taxon>
    </lineage>
</organism>
<keyword evidence="3" id="KW-1185">Reference proteome</keyword>
<evidence type="ECO:0000256" key="1">
    <source>
        <dbReference type="SAM" id="MobiDB-lite"/>
    </source>
</evidence>
<evidence type="ECO:0000313" key="2">
    <source>
        <dbReference type="EMBL" id="MFC6903966.1"/>
    </source>
</evidence>
<accession>A0ABD5UZD4</accession>
<protein>
    <submittedName>
        <fullName evidence="2">Uncharacterized protein</fullName>
    </submittedName>
</protein>
<feature type="region of interest" description="Disordered" evidence="1">
    <location>
        <begin position="49"/>
        <end position="110"/>
    </location>
</feature>
<evidence type="ECO:0000313" key="3">
    <source>
        <dbReference type="Proteomes" id="UP001596312"/>
    </source>
</evidence>
<comment type="caution">
    <text evidence="2">The sequence shown here is derived from an EMBL/GenBank/DDBJ whole genome shotgun (WGS) entry which is preliminary data.</text>
</comment>
<reference evidence="2 3" key="1">
    <citation type="journal article" date="2019" name="Int. J. Syst. Evol. Microbiol.">
        <title>The Global Catalogue of Microorganisms (GCM) 10K type strain sequencing project: providing services to taxonomists for standard genome sequencing and annotation.</title>
        <authorList>
            <consortium name="The Broad Institute Genomics Platform"/>
            <consortium name="The Broad Institute Genome Sequencing Center for Infectious Disease"/>
            <person name="Wu L."/>
            <person name="Ma J."/>
        </authorList>
    </citation>
    <scope>NUCLEOTIDE SEQUENCE [LARGE SCALE GENOMIC DNA]</scope>
    <source>
        <strain evidence="2 3">CGMCC 1.3240</strain>
    </source>
</reference>
<name>A0ABD5UZD4_9EURY</name>
<dbReference type="EMBL" id="JBHSXQ010000001">
    <property type="protein sequence ID" value="MFC6903966.1"/>
    <property type="molecule type" value="Genomic_DNA"/>
</dbReference>
<dbReference type="Proteomes" id="UP001596312">
    <property type="component" value="Unassembled WGS sequence"/>
</dbReference>
<gene>
    <name evidence="2" type="ORF">ACFQGH_01995</name>
</gene>
<dbReference type="RefSeq" id="WP_340602462.1">
    <property type="nucleotide sequence ID" value="NZ_JBBMXV010000001.1"/>
</dbReference>